<protein>
    <submittedName>
        <fullName evidence="8">FSR family fosmidomycin resistance protein-like MFS transporter</fullName>
    </submittedName>
</protein>
<evidence type="ECO:0000256" key="2">
    <source>
        <dbReference type="ARBA" id="ARBA00022448"/>
    </source>
</evidence>
<comment type="subcellular location">
    <subcellularLocation>
        <location evidence="1">Cell membrane</location>
        <topology evidence="1">Multi-pass membrane protein</topology>
    </subcellularLocation>
</comment>
<dbReference type="PROSITE" id="PS50850">
    <property type="entry name" value="MFS"/>
    <property type="match status" value="1"/>
</dbReference>
<dbReference type="PANTHER" id="PTHR43129:SF1">
    <property type="entry name" value="FOSMIDOMYCIN RESISTANCE PROTEIN"/>
    <property type="match status" value="1"/>
</dbReference>
<sequence>MNKTGNSRWLFIALLSAGHFFSDFYNTFLPALLPAVTANLALSLTATGSLIMVYSLTSSILQPVLGYYIDKHGWTWLILLTIPASALFICLAGLVTTYWQLFVCITLAGLASSLFHPLGSAMLNRATNAGNKGIAMALFIGGGNIGVAVAPAFVLYFLYRFGTEQLLWLALPGALLGLACYFGHVHQIPVKSLPPERTTNSPKTAAWYRSSNLLKLNVVMGLRSWPQAAIPNFLILWLAQQGQPTALAGGMLTVFLLGGALGSIGGGYVGDRYGRKNCIIAFLLLCIPSLYYFLTTPIITPTTYLLLGLSGAALQGTLPSSIIWAQEMLPSNAAMASGMMLGLAFGLGGLGAAVTGALADFIGLQAALLWTLPPLALASIITHFIPDAKGCSPVTQQVSSK</sequence>
<feature type="transmembrane region" description="Helical" evidence="6">
    <location>
        <begin position="245"/>
        <end position="266"/>
    </location>
</feature>
<dbReference type="GO" id="GO:0022857">
    <property type="term" value="F:transmembrane transporter activity"/>
    <property type="evidence" value="ECO:0007669"/>
    <property type="project" value="InterPro"/>
</dbReference>
<evidence type="ECO:0000313" key="8">
    <source>
        <dbReference type="EMBL" id="TCL33981.1"/>
    </source>
</evidence>
<organism evidence="8 9">
    <name type="scientific">Anaerospora hongkongensis</name>
    <dbReference type="NCBI Taxonomy" id="244830"/>
    <lineage>
        <taxon>Bacteria</taxon>
        <taxon>Bacillati</taxon>
        <taxon>Bacillota</taxon>
        <taxon>Negativicutes</taxon>
        <taxon>Selenomonadales</taxon>
        <taxon>Sporomusaceae</taxon>
        <taxon>Anaerospora</taxon>
    </lineage>
</organism>
<evidence type="ECO:0000256" key="1">
    <source>
        <dbReference type="ARBA" id="ARBA00004651"/>
    </source>
</evidence>
<dbReference type="AlphaFoldDB" id="A0A4R1PQW5"/>
<accession>A0A4R1PQW5</accession>
<keyword evidence="2" id="KW-0813">Transport</keyword>
<feature type="transmembrane region" description="Helical" evidence="6">
    <location>
        <begin position="32"/>
        <end position="54"/>
    </location>
</feature>
<dbReference type="OrthoDB" id="9770492at2"/>
<name>A0A4R1PQW5_9FIRM</name>
<feature type="transmembrane region" description="Helical" evidence="6">
    <location>
        <begin position="165"/>
        <end position="183"/>
    </location>
</feature>
<feature type="transmembrane region" description="Helical" evidence="6">
    <location>
        <begin position="337"/>
        <end position="358"/>
    </location>
</feature>
<evidence type="ECO:0000313" key="9">
    <source>
        <dbReference type="Proteomes" id="UP000295063"/>
    </source>
</evidence>
<evidence type="ECO:0000256" key="5">
    <source>
        <dbReference type="ARBA" id="ARBA00023136"/>
    </source>
</evidence>
<keyword evidence="5 6" id="KW-0472">Membrane</keyword>
<feature type="transmembrane region" description="Helical" evidence="6">
    <location>
        <begin position="135"/>
        <end position="159"/>
    </location>
</feature>
<dbReference type="RefSeq" id="WP_132083013.1">
    <property type="nucleotide sequence ID" value="NZ_DAIMLW010000450.1"/>
</dbReference>
<feature type="transmembrane region" description="Helical" evidence="6">
    <location>
        <begin position="305"/>
        <end position="325"/>
    </location>
</feature>
<feature type="transmembrane region" description="Helical" evidence="6">
    <location>
        <begin position="364"/>
        <end position="385"/>
    </location>
</feature>
<dbReference type="InterPro" id="IPR011701">
    <property type="entry name" value="MFS"/>
</dbReference>
<dbReference type="Pfam" id="PF00083">
    <property type="entry name" value="Sugar_tr"/>
    <property type="match status" value="1"/>
</dbReference>
<dbReference type="Pfam" id="PF07690">
    <property type="entry name" value="MFS_1"/>
    <property type="match status" value="1"/>
</dbReference>
<feature type="transmembrane region" description="Helical" evidence="6">
    <location>
        <begin position="100"/>
        <end position="123"/>
    </location>
</feature>
<dbReference type="InterPro" id="IPR005828">
    <property type="entry name" value="MFS_sugar_transport-like"/>
</dbReference>
<keyword evidence="3 6" id="KW-0812">Transmembrane</keyword>
<keyword evidence="4 6" id="KW-1133">Transmembrane helix</keyword>
<dbReference type="InterPro" id="IPR020846">
    <property type="entry name" value="MFS_dom"/>
</dbReference>
<dbReference type="PANTHER" id="PTHR43129">
    <property type="entry name" value="FOSMIDOMYCIN RESISTANCE PROTEIN"/>
    <property type="match status" value="1"/>
</dbReference>
<gene>
    <name evidence="8" type="ORF">EV210_11683</name>
</gene>
<proteinExistence type="predicted"/>
<dbReference type="Gene3D" id="1.20.1250.20">
    <property type="entry name" value="MFS general substrate transporter like domains"/>
    <property type="match status" value="2"/>
</dbReference>
<dbReference type="SUPFAM" id="SSF103473">
    <property type="entry name" value="MFS general substrate transporter"/>
    <property type="match status" value="1"/>
</dbReference>
<dbReference type="GO" id="GO:0005886">
    <property type="term" value="C:plasma membrane"/>
    <property type="evidence" value="ECO:0007669"/>
    <property type="project" value="UniProtKB-SubCell"/>
</dbReference>
<dbReference type="Proteomes" id="UP000295063">
    <property type="component" value="Unassembled WGS sequence"/>
</dbReference>
<evidence type="ECO:0000259" key="7">
    <source>
        <dbReference type="PROSITE" id="PS50850"/>
    </source>
</evidence>
<evidence type="ECO:0000256" key="4">
    <source>
        <dbReference type="ARBA" id="ARBA00022989"/>
    </source>
</evidence>
<feature type="transmembrane region" description="Helical" evidence="6">
    <location>
        <begin position="278"/>
        <end position="299"/>
    </location>
</feature>
<dbReference type="CDD" id="cd17478">
    <property type="entry name" value="MFS_FsR"/>
    <property type="match status" value="1"/>
</dbReference>
<feature type="transmembrane region" description="Helical" evidence="6">
    <location>
        <begin position="74"/>
        <end position="94"/>
    </location>
</feature>
<dbReference type="EMBL" id="SLUI01000016">
    <property type="protein sequence ID" value="TCL33981.1"/>
    <property type="molecule type" value="Genomic_DNA"/>
</dbReference>
<comment type="caution">
    <text evidence="8">The sequence shown here is derived from an EMBL/GenBank/DDBJ whole genome shotgun (WGS) entry which is preliminary data.</text>
</comment>
<reference evidence="8 9" key="1">
    <citation type="submission" date="2019-03" db="EMBL/GenBank/DDBJ databases">
        <title>Genomic Encyclopedia of Type Strains, Phase IV (KMG-IV): sequencing the most valuable type-strain genomes for metagenomic binning, comparative biology and taxonomic classification.</title>
        <authorList>
            <person name="Goeker M."/>
        </authorList>
    </citation>
    <scope>NUCLEOTIDE SEQUENCE [LARGE SCALE GENOMIC DNA]</scope>
    <source>
        <strain evidence="8 9">DSM 15969</strain>
    </source>
</reference>
<keyword evidence="9" id="KW-1185">Reference proteome</keyword>
<evidence type="ECO:0000256" key="3">
    <source>
        <dbReference type="ARBA" id="ARBA00022692"/>
    </source>
</evidence>
<feature type="domain" description="Major facilitator superfamily (MFS) profile" evidence="7">
    <location>
        <begin position="11"/>
        <end position="390"/>
    </location>
</feature>
<evidence type="ECO:0000256" key="6">
    <source>
        <dbReference type="SAM" id="Phobius"/>
    </source>
</evidence>
<dbReference type="InterPro" id="IPR036259">
    <property type="entry name" value="MFS_trans_sf"/>
</dbReference>